<comment type="catalytic activity">
    <reaction evidence="1">
        <text>ATP + protein L-histidine = ADP + protein N-phospho-L-histidine.</text>
        <dbReference type="EC" id="2.7.13.3"/>
    </reaction>
</comment>
<dbReference type="Gene3D" id="1.10.287.130">
    <property type="match status" value="1"/>
</dbReference>
<evidence type="ECO:0000256" key="1">
    <source>
        <dbReference type="ARBA" id="ARBA00000085"/>
    </source>
</evidence>
<proteinExistence type="predicted"/>
<dbReference type="CDD" id="cd00075">
    <property type="entry name" value="HATPase"/>
    <property type="match status" value="1"/>
</dbReference>
<dbReference type="CDD" id="cd00082">
    <property type="entry name" value="HisKA"/>
    <property type="match status" value="1"/>
</dbReference>
<evidence type="ECO:0000256" key="6">
    <source>
        <dbReference type="ARBA" id="ARBA00022777"/>
    </source>
</evidence>
<dbReference type="SUPFAM" id="SSF55781">
    <property type="entry name" value="GAF domain-like"/>
    <property type="match status" value="1"/>
</dbReference>
<dbReference type="InterPro" id="IPR003661">
    <property type="entry name" value="HisK_dim/P_dom"/>
</dbReference>
<dbReference type="InterPro" id="IPR004358">
    <property type="entry name" value="Sig_transdc_His_kin-like_C"/>
</dbReference>
<feature type="coiled-coil region" evidence="8">
    <location>
        <begin position="156"/>
        <end position="183"/>
    </location>
</feature>
<dbReference type="SMART" id="SM00388">
    <property type="entry name" value="HisKA"/>
    <property type="match status" value="1"/>
</dbReference>
<dbReference type="EC" id="2.7.13.3" evidence="3"/>
<dbReference type="PANTHER" id="PTHR43711:SF1">
    <property type="entry name" value="HISTIDINE KINASE 1"/>
    <property type="match status" value="1"/>
</dbReference>
<keyword evidence="4" id="KW-0597">Phosphoprotein</keyword>
<dbReference type="PROSITE" id="PS50109">
    <property type="entry name" value="HIS_KIN"/>
    <property type="match status" value="1"/>
</dbReference>
<dbReference type="Proteomes" id="UP001500967">
    <property type="component" value="Unassembled WGS sequence"/>
</dbReference>
<keyword evidence="5" id="KW-0808">Transferase</keyword>
<dbReference type="GO" id="GO:0016301">
    <property type="term" value="F:kinase activity"/>
    <property type="evidence" value="ECO:0007669"/>
    <property type="project" value="UniProtKB-KW"/>
</dbReference>
<evidence type="ECO:0000256" key="3">
    <source>
        <dbReference type="ARBA" id="ARBA00012438"/>
    </source>
</evidence>
<dbReference type="InterPro" id="IPR003018">
    <property type="entry name" value="GAF"/>
</dbReference>
<dbReference type="InterPro" id="IPR029016">
    <property type="entry name" value="GAF-like_dom_sf"/>
</dbReference>
<organism evidence="10 11">
    <name type="scientific">Cryptosporangium japonicum</name>
    <dbReference type="NCBI Taxonomy" id="80872"/>
    <lineage>
        <taxon>Bacteria</taxon>
        <taxon>Bacillati</taxon>
        <taxon>Actinomycetota</taxon>
        <taxon>Actinomycetes</taxon>
        <taxon>Cryptosporangiales</taxon>
        <taxon>Cryptosporangiaceae</taxon>
        <taxon>Cryptosporangium</taxon>
    </lineage>
</organism>
<keyword evidence="11" id="KW-1185">Reference proteome</keyword>
<evidence type="ECO:0000256" key="7">
    <source>
        <dbReference type="ARBA" id="ARBA00023012"/>
    </source>
</evidence>
<dbReference type="InterPro" id="IPR005467">
    <property type="entry name" value="His_kinase_dom"/>
</dbReference>
<evidence type="ECO:0000313" key="11">
    <source>
        <dbReference type="Proteomes" id="UP001500967"/>
    </source>
</evidence>
<feature type="domain" description="Histidine kinase" evidence="9">
    <location>
        <begin position="183"/>
        <end position="396"/>
    </location>
</feature>
<accession>A0ABN0UDC9</accession>
<dbReference type="SUPFAM" id="SSF47384">
    <property type="entry name" value="Homodimeric domain of signal transducing histidine kinase"/>
    <property type="match status" value="1"/>
</dbReference>
<dbReference type="PRINTS" id="PR00344">
    <property type="entry name" value="BCTRLSENSOR"/>
</dbReference>
<sequence length="405" mass="43229">MDPDAEEARLAALRSYQVLDRPRPAALDALTGLAAALFETPMSAVSLIDRDRQWFAGSTGLADRQTPLSVSFCVHTLPTKQLLVVPDARLDERFAEYPNVREAPRIRFYAGAPIVDEDGFALGAVCVVDDRPRDPSDRLLDQLTALAGQAAGQLALLRSRLRLADLGDELARAQQREEDLVASITHELRTPVASIQGYLELLADSGDPELAAQFMEPIHRNGERLVATVNHLIAGTRSEATSLPVATAPMDLRAIADAATRTCAALADEHGVTLRIGGGEPVPLEADAALLTRAVEQLVRNGVLFTPPGGHVTVDVHGGPVATVTVTDDGVGVPPDELPHVFDRFYRGRYAREQAVPGVGLGLPLARQLVGAHGGELHLTSSDASTTAVIVLTAARPDGSRRPRR</sequence>
<evidence type="ECO:0000256" key="4">
    <source>
        <dbReference type="ARBA" id="ARBA00022553"/>
    </source>
</evidence>
<dbReference type="InterPro" id="IPR003594">
    <property type="entry name" value="HATPase_dom"/>
</dbReference>
<dbReference type="SMART" id="SM00065">
    <property type="entry name" value="GAF"/>
    <property type="match status" value="1"/>
</dbReference>
<dbReference type="Pfam" id="PF00512">
    <property type="entry name" value="HisKA"/>
    <property type="match status" value="1"/>
</dbReference>
<keyword evidence="7" id="KW-0902">Two-component regulatory system</keyword>
<evidence type="ECO:0000256" key="2">
    <source>
        <dbReference type="ARBA" id="ARBA00004236"/>
    </source>
</evidence>
<keyword evidence="8" id="KW-0175">Coiled coil</keyword>
<dbReference type="Pfam" id="PF01590">
    <property type="entry name" value="GAF"/>
    <property type="match status" value="1"/>
</dbReference>
<dbReference type="InterPro" id="IPR050736">
    <property type="entry name" value="Sensor_HK_Regulatory"/>
</dbReference>
<comment type="subcellular location">
    <subcellularLocation>
        <location evidence="2">Cell membrane</location>
    </subcellularLocation>
</comment>
<comment type="caution">
    <text evidence="10">The sequence shown here is derived from an EMBL/GenBank/DDBJ whole genome shotgun (WGS) entry which is preliminary data.</text>
</comment>
<evidence type="ECO:0000259" key="9">
    <source>
        <dbReference type="PROSITE" id="PS50109"/>
    </source>
</evidence>
<dbReference type="SMART" id="SM00387">
    <property type="entry name" value="HATPase_c"/>
    <property type="match status" value="1"/>
</dbReference>
<dbReference type="PANTHER" id="PTHR43711">
    <property type="entry name" value="TWO-COMPONENT HISTIDINE KINASE"/>
    <property type="match status" value="1"/>
</dbReference>
<dbReference type="RefSeq" id="WP_344649903.1">
    <property type="nucleotide sequence ID" value="NZ_BAAAGX010000014.1"/>
</dbReference>
<evidence type="ECO:0000256" key="8">
    <source>
        <dbReference type="SAM" id="Coils"/>
    </source>
</evidence>
<dbReference type="InterPro" id="IPR036890">
    <property type="entry name" value="HATPase_C_sf"/>
</dbReference>
<gene>
    <name evidence="10" type="ORF">GCM10009539_35140</name>
</gene>
<name>A0ABN0UDC9_9ACTN</name>
<dbReference type="Gene3D" id="3.30.565.10">
    <property type="entry name" value="Histidine kinase-like ATPase, C-terminal domain"/>
    <property type="match status" value="1"/>
</dbReference>
<dbReference type="Gene3D" id="3.30.450.40">
    <property type="match status" value="1"/>
</dbReference>
<evidence type="ECO:0000313" key="10">
    <source>
        <dbReference type="EMBL" id="GAA0246772.1"/>
    </source>
</evidence>
<protein>
    <recommendedName>
        <fullName evidence="3">histidine kinase</fullName>
        <ecNumber evidence="3">2.7.13.3</ecNumber>
    </recommendedName>
</protein>
<evidence type="ECO:0000256" key="5">
    <source>
        <dbReference type="ARBA" id="ARBA00022679"/>
    </source>
</evidence>
<dbReference type="InterPro" id="IPR036097">
    <property type="entry name" value="HisK_dim/P_sf"/>
</dbReference>
<dbReference type="SUPFAM" id="SSF55874">
    <property type="entry name" value="ATPase domain of HSP90 chaperone/DNA topoisomerase II/histidine kinase"/>
    <property type="match status" value="1"/>
</dbReference>
<dbReference type="Pfam" id="PF02518">
    <property type="entry name" value="HATPase_c"/>
    <property type="match status" value="1"/>
</dbReference>
<dbReference type="EMBL" id="BAAAGX010000014">
    <property type="protein sequence ID" value="GAA0246772.1"/>
    <property type="molecule type" value="Genomic_DNA"/>
</dbReference>
<reference evidence="10 11" key="1">
    <citation type="journal article" date="2019" name="Int. J. Syst. Evol. Microbiol.">
        <title>The Global Catalogue of Microorganisms (GCM) 10K type strain sequencing project: providing services to taxonomists for standard genome sequencing and annotation.</title>
        <authorList>
            <consortium name="The Broad Institute Genomics Platform"/>
            <consortium name="The Broad Institute Genome Sequencing Center for Infectious Disease"/>
            <person name="Wu L."/>
            <person name="Ma J."/>
        </authorList>
    </citation>
    <scope>NUCLEOTIDE SEQUENCE [LARGE SCALE GENOMIC DNA]</scope>
    <source>
        <strain evidence="10 11">JCM 10425</strain>
    </source>
</reference>
<keyword evidence="6 10" id="KW-0418">Kinase</keyword>